<dbReference type="EMBL" id="MW057922">
    <property type="protein sequence ID" value="UNA06917.1"/>
    <property type="molecule type" value="mRNA"/>
</dbReference>
<dbReference type="InterPro" id="IPR044814">
    <property type="entry name" value="Terpene_cyclase_plant_C1"/>
</dbReference>
<dbReference type="FunFam" id="1.50.10.130:FF:000001">
    <property type="entry name" value="Isoprene synthase, chloroplastic"/>
    <property type="match status" value="1"/>
</dbReference>
<dbReference type="InterPro" id="IPR036965">
    <property type="entry name" value="Terpene_synth_N_sf"/>
</dbReference>
<dbReference type="FunFam" id="1.10.600.10:FF:000007">
    <property type="entry name" value="Isoprene synthase, chloroplastic"/>
    <property type="match status" value="1"/>
</dbReference>
<dbReference type="SFLD" id="SFLDG01604">
    <property type="entry name" value="Terpene_Cyclase_Like_1_C_Termi"/>
    <property type="match status" value="1"/>
</dbReference>
<dbReference type="InterPro" id="IPR050148">
    <property type="entry name" value="Terpene_synthase-like"/>
</dbReference>
<feature type="domain" description="Terpene synthase metal-binding" evidence="5">
    <location>
        <begin position="300"/>
        <end position="535"/>
    </location>
</feature>
<dbReference type="SFLD" id="SFLDG01019">
    <property type="entry name" value="Terpene_Cyclase_Like_1_C_Termi"/>
    <property type="match status" value="1"/>
</dbReference>
<dbReference type="SUPFAM" id="SSF48239">
    <property type="entry name" value="Terpenoid cyclases/Protein prenyltransferases"/>
    <property type="match status" value="1"/>
</dbReference>
<dbReference type="GO" id="GO:0000287">
    <property type="term" value="F:magnesium ion binding"/>
    <property type="evidence" value="ECO:0007669"/>
    <property type="project" value="InterPro"/>
</dbReference>
<dbReference type="SUPFAM" id="SSF48576">
    <property type="entry name" value="Terpenoid synthases"/>
    <property type="match status" value="1"/>
</dbReference>
<keyword evidence="3" id="KW-0460">Magnesium</keyword>
<keyword evidence="2" id="KW-0479">Metal-binding</keyword>
<evidence type="ECO:0000259" key="5">
    <source>
        <dbReference type="Pfam" id="PF03936"/>
    </source>
</evidence>
<dbReference type="Gene3D" id="1.10.600.10">
    <property type="entry name" value="Farnesyl Diphosphate Synthase"/>
    <property type="match status" value="1"/>
</dbReference>
<dbReference type="SFLD" id="SFLDS00005">
    <property type="entry name" value="Isoprenoid_Synthase_Type_I"/>
    <property type="match status" value="1"/>
</dbReference>
<dbReference type="AlphaFoldDB" id="A0A8T9EJZ1"/>
<name>A0A8T9EJZ1_9LAMI</name>
<dbReference type="InterPro" id="IPR005630">
    <property type="entry name" value="Terpene_synthase_metal-bd"/>
</dbReference>
<dbReference type="Pfam" id="PF03936">
    <property type="entry name" value="Terpene_synth_C"/>
    <property type="match status" value="1"/>
</dbReference>
<reference evidence="6" key="1">
    <citation type="submission" date="2020-10" db="EMBL/GenBank/DDBJ databases">
        <authorList>
            <person name="Yuan Y."/>
            <person name="He X."/>
            <person name="Wu B."/>
        </authorList>
    </citation>
    <scope>NUCLEOTIDE SEQUENCE</scope>
    <source>
        <tissue evidence="6">Petal</tissue>
    </source>
</reference>
<dbReference type="InterPro" id="IPR001906">
    <property type="entry name" value="Terpene_synth_N"/>
</dbReference>
<dbReference type="GO" id="GO:0010333">
    <property type="term" value="F:terpene synthase activity"/>
    <property type="evidence" value="ECO:0007669"/>
    <property type="project" value="InterPro"/>
</dbReference>
<dbReference type="SFLD" id="SFLDG01014">
    <property type="entry name" value="Terpene_Cyclase_Like_1_N-term"/>
    <property type="match status" value="1"/>
</dbReference>
<evidence type="ECO:0000256" key="1">
    <source>
        <dbReference type="ARBA" id="ARBA00001946"/>
    </source>
</evidence>
<proteinExistence type="evidence at transcript level"/>
<evidence type="ECO:0000313" key="6">
    <source>
        <dbReference type="EMBL" id="UNA06917.1"/>
    </source>
</evidence>
<dbReference type="InterPro" id="IPR008949">
    <property type="entry name" value="Isoprenoid_synthase_dom_sf"/>
</dbReference>
<dbReference type="Pfam" id="PF01397">
    <property type="entry name" value="Terpene_synth"/>
    <property type="match status" value="1"/>
</dbReference>
<feature type="domain" description="Terpene synthase N-terminal" evidence="4">
    <location>
        <begin position="65"/>
        <end position="238"/>
    </location>
</feature>
<dbReference type="CDD" id="cd00684">
    <property type="entry name" value="Terpene_cyclase_plant_C1"/>
    <property type="match status" value="1"/>
</dbReference>
<accession>A0A8T9EJZ1</accession>
<evidence type="ECO:0000256" key="2">
    <source>
        <dbReference type="ARBA" id="ARBA00022723"/>
    </source>
</evidence>
<organism evidence="6">
    <name type="scientific">Jasminum sambac</name>
    <dbReference type="NCBI Taxonomy" id="660624"/>
    <lineage>
        <taxon>Eukaryota</taxon>
        <taxon>Viridiplantae</taxon>
        <taxon>Streptophyta</taxon>
        <taxon>Embryophyta</taxon>
        <taxon>Tracheophyta</taxon>
        <taxon>Spermatophyta</taxon>
        <taxon>Magnoliopsida</taxon>
        <taxon>eudicotyledons</taxon>
        <taxon>Gunneridae</taxon>
        <taxon>Pentapetalae</taxon>
        <taxon>asterids</taxon>
        <taxon>lamiids</taxon>
        <taxon>Lamiales</taxon>
        <taxon>Oleaceae</taxon>
        <taxon>Jasmineae</taxon>
        <taxon>Jasminum</taxon>
    </lineage>
</organism>
<comment type="cofactor">
    <cofactor evidence="1">
        <name>Mg(2+)</name>
        <dbReference type="ChEBI" id="CHEBI:18420"/>
    </cofactor>
</comment>
<evidence type="ECO:0000259" key="4">
    <source>
        <dbReference type="Pfam" id="PF01397"/>
    </source>
</evidence>
<dbReference type="InterPro" id="IPR008930">
    <property type="entry name" value="Terpenoid_cyclase/PrenylTrfase"/>
</dbReference>
<dbReference type="PANTHER" id="PTHR31225">
    <property type="entry name" value="OS04G0344100 PROTEIN-RELATED"/>
    <property type="match status" value="1"/>
</dbReference>
<dbReference type="PANTHER" id="PTHR31225:SF9">
    <property type="entry name" value="TERPENE SYNTHASE 10"/>
    <property type="match status" value="1"/>
</dbReference>
<evidence type="ECO:0000256" key="3">
    <source>
        <dbReference type="ARBA" id="ARBA00022842"/>
    </source>
</evidence>
<sequence>MAMIINANIAKPNAITAFNNKLPKRSFHVGTSTTKSTANAIKNSVIIKHDDQTVIRRSGNYGPPIWEFDYIQSLNTKYSGKRHVERAYELQKQVKRIIDQAVEPLDQLELIDNLQRLGISYHFEDEIKQIMTNINKKHCEKHDPKIKKLYETALEFRLLRQHGFNVSQEIFDCFKNENGDFAKILCSDIKGLLQLYEASFMSTEGESTLDMAREFTMKHLQDHQRVDQDYARLVHHALELPLHWIIPRGEARWFIDVYAERSDRNPILLEFAKLDFNIVQASHQQELKSVSSWWQRTAAIAENLPFVRDRLVEYYFWNVGVQFEPQYGCFRTIESKVNAVITTIDDMYDVYGTLEELELFTDIVERWDVNQIDQLPEYMQICFLALYNFVHEVAYEVLKEKGLMIIPYLRKAWTDLCRTYLQEMKWYSAGYTPTLEEYMNNAWISISAPLILVHGFFSVPNRIDKETLGYMENYHGVIRWSSIIFRLANDLATSSDELKRGDIPKSIQCYMNETGVSEDEARNHMRFLILETWKKMNKDAGVGCPFSQQFIEMSKNTARMSQYMFQYGDGVTMSNPITQDRISTLIFEPIPLA</sequence>
<protein>
    <submittedName>
        <fullName evidence="6">Terpene synthase 2</fullName>
    </submittedName>
</protein>
<dbReference type="InterPro" id="IPR034741">
    <property type="entry name" value="Terpene_cyclase-like_1_C"/>
</dbReference>
<dbReference type="Gene3D" id="1.50.10.130">
    <property type="entry name" value="Terpene synthase, N-terminal domain"/>
    <property type="match status" value="1"/>
</dbReference>
<gene>
    <name evidence="6" type="primary">TPS2</name>
</gene>
<dbReference type="GO" id="GO:0016102">
    <property type="term" value="P:diterpenoid biosynthetic process"/>
    <property type="evidence" value="ECO:0007669"/>
    <property type="project" value="InterPro"/>
</dbReference>